<dbReference type="PROSITE" id="PS00798">
    <property type="entry name" value="ALDOKETO_REDUCTASE_1"/>
    <property type="match status" value="1"/>
</dbReference>
<evidence type="ECO:0000313" key="8">
    <source>
        <dbReference type="EMBL" id="KRM97617.1"/>
    </source>
</evidence>
<dbReference type="PATRIC" id="fig|1423796.3.peg.1547"/>
<protein>
    <submittedName>
        <fullName evidence="8">Oxidoreductase</fullName>
    </submittedName>
</protein>
<sequence>MYNETCNKLKKQVKNLAILTDTYQLTNGVKIPKVGFGMWQVPTGDTAYNAAAAALKAGYRHIDTAKAYQNEADVGRAIRDSGIPRQDIFVTSKLPGQTKSYDGAMADFKSTMQQLDIDYLDLYLVHAPWPWDEIGKDCDKENIEVWRAMEDIYATGKVKAIGVSNFNVHDLQNILPTAKVAPMVDQIQYYVGYTEPKITTFAKNHNMLVEAYSPLATGDLLQNSKMQQLAGKYQVSTAQLALRFCLQNGILPLPKAVNEAHIKSNTQLDFEISEADMATLKAMPDTAPDHTHNPTQG</sequence>
<dbReference type="Gene3D" id="3.20.20.100">
    <property type="entry name" value="NADP-dependent oxidoreductase domain"/>
    <property type="match status" value="1"/>
</dbReference>
<comment type="similarity">
    <text evidence="1">Belongs to the aldo/keto reductase family.</text>
</comment>
<gene>
    <name evidence="8" type="ORF">FC24_GL001520</name>
</gene>
<reference evidence="8 9" key="1">
    <citation type="journal article" date="2015" name="Genome Announc.">
        <title>Expanding the biotechnology potential of lactobacilli through comparative genomics of 213 strains and associated genera.</title>
        <authorList>
            <person name="Sun Z."/>
            <person name="Harris H.M."/>
            <person name="McCann A."/>
            <person name="Guo C."/>
            <person name="Argimon S."/>
            <person name="Zhang W."/>
            <person name="Yang X."/>
            <person name="Jeffery I.B."/>
            <person name="Cooney J.C."/>
            <person name="Kagawa T.F."/>
            <person name="Liu W."/>
            <person name="Song Y."/>
            <person name="Salvetti E."/>
            <person name="Wrobel A."/>
            <person name="Rasinkangas P."/>
            <person name="Parkhill J."/>
            <person name="Rea M.C."/>
            <person name="O'Sullivan O."/>
            <person name="Ritari J."/>
            <person name="Douillard F.P."/>
            <person name="Paul Ross R."/>
            <person name="Yang R."/>
            <person name="Briner A.E."/>
            <person name="Felis G.E."/>
            <person name="de Vos W.M."/>
            <person name="Barrangou R."/>
            <person name="Klaenhammer T.R."/>
            <person name="Caufield P.W."/>
            <person name="Cui Y."/>
            <person name="Zhang H."/>
            <person name="O'Toole P.W."/>
        </authorList>
    </citation>
    <scope>NUCLEOTIDE SEQUENCE [LARGE SCALE GENOMIC DNA]</scope>
    <source>
        <strain evidence="8 9">DSM 20253</strain>
    </source>
</reference>
<dbReference type="PANTHER" id="PTHR43827:SF3">
    <property type="entry name" value="NADP-DEPENDENT OXIDOREDUCTASE DOMAIN-CONTAINING PROTEIN"/>
    <property type="match status" value="1"/>
</dbReference>
<dbReference type="GO" id="GO:0016616">
    <property type="term" value="F:oxidoreductase activity, acting on the CH-OH group of donors, NAD or NADP as acceptor"/>
    <property type="evidence" value="ECO:0007669"/>
    <property type="project" value="UniProtKB-ARBA"/>
</dbReference>
<evidence type="ECO:0000259" key="7">
    <source>
        <dbReference type="Pfam" id="PF00248"/>
    </source>
</evidence>
<dbReference type="STRING" id="1423796.FC24_GL001520"/>
<evidence type="ECO:0000256" key="4">
    <source>
        <dbReference type="PIRSR" id="PIRSR000097-1"/>
    </source>
</evidence>
<dbReference type="PRINTS" id="PR00069">
    <property type="entry name" value="ALDKETRDTASE"/>
</dbReference>
<dbReference type="InterPro" id="IPR023210">
    <property type="entry name" value="NADP_OxRdtase_dom"/>
</dbReference>
<dbReference type="EMBL" id="AYYI01000039">
    <property type="protein sequence ID" value="KRM97617.1"/>
    <property type="molecule type" value="Genomic_DNA"/>
</dbReference>
<keyword evidence="3" id="KW-0560">Oxidoreductase</keyword>
<evidence type="ECO:0000256" key="2">
    <source>
        <dbReference type="ARBA" id="ARBA00022857"/>
    </source>
</evidence>
<dbReference type="SUPFAM" id="SSF51430">
    <property type="entry name" value="NAD(P)-linked oxidoreductase"/>
    <property type="match status" value="1"/>
</dbReference>
<dbReference type="InterPro" id="IPR020471">
    <property type="entry name" value="AKR"/>
</dbReference>
<organism evidence="8 9">
    <name type="scientific">Loigolactobacillus rennini DSM 20253</name>
    <dbReference type="NCBI Taxonomy" id="1423796"/>
    <lineage>
        <taxon>Bacteria</taxon>
        <taxon>Bacillati</taxon>
        <taxon>Bacillota</taxon>
        <taxon>Bacilli</taxon>
        <taxon>Lactobacillales</taxon>
        <taxon>Lactobacillaceae</taxon>
        <taxon>Loigolactobacillus</taxon>
    </lineage>
</organism>
<proteinExistence type="inferred from homology"/>
<evidence type="ECO:0000256" key="3">
    <source>
        <dbReference type="ARBA" id="ARBA00023002"/>
    </source>
</evidence>
<dbReference type="InterPro" id="IPR018170">
    <property type="entry name" value="Aldo/ket_reductase_CS"/>
</dbReference>
<dbReference type="FunFam" id="3.20.20.100:FF:000002">
    <property type="entry name" value="2,5-diketo-D-gluconic acid reductase A"/>
    <property type="match status" value="1"/>
</dbReference>
<feature type="binding site" evidence="5">
    <location>
        <position position="126"/>
    </location>
    <ligand>
        <name>substrate</name>
    </ligand>
</feature>
<comment type="caution">
    <text evidence="8">The sequence shown here is derived from an EMBL/GenBank/DDBJ whole genome shotgun (WGS) entry which is preliminary data.</text>
</comment>
<dbReference type="InterPro" id="IPR036812">
    <property type="entry name" value="NAD(P)_OxRdtase_dom_sf"/>
</dbReference>
<dbReference type="PANTHER" id="PTHR43827">
    <property type="entry name" value="2,5-DIKETO-D-GLUCONIC ACID REDUCTASE"/>
    <property type="match status" value="1"/>
</dbReference>
<evidence type="ECO:0000256" key="5">
    <source>
        <dbReference type="PIRSR" id="PIRSR000097-2"/>
    </source>
</evidence>
<dbReference type="Proteomes" id="UP000051638">
    <property type="component" value="Unassembled WGS sequence"/>
</dbReference>
<keyword evidence="9" id="KW-1185">Reference proteome</keyword>
<feature type="domain" description="NADP-dependent oxidoreductase" evidence="7">
    <location>
        <begin position="33"/>
        <end position="282"/>
    </location>
</feature>
<accession>A0A0R2D0U4</accession>
<feature type="site" description="Lowers pKa of active site Tyr" evidence="6">
    <location>
        <position position="93"/>
    </location>
</feature>
<dbReference type="AlphaFoldDB" id="A0A0R2D0U4"/>
<dbReference type="CDD" id="cd19071">
    <property type="entry name" value="AKR_AKR1-5-like"/>
    <property type="match status" value="1"/>
</dbReference>
<dbReference type="Pfam" id="PF00248">
    <property type="entry name" value="Aldo_ket_red"/>
    <property type="match status" value="1"/>
</dbReference>
<dbReference type="PROSITE" id="PS00062">
    <property type="entry name" value="ALDOKETO_REDUCTASE_2"/>
    <property type="match status" value="1"/>
</dbReference>
<evidence type="ECO:0000256" key="1">
    <source>
        <dbReference type="ARBA" id="ARBA00007905"/>
    </source>
</evidence>
<keyword evidence="2" id="KW-0521">NADP</keyword>
<feature type="active site" description="Proton donor" evidence="4">
    <location>
        <position position="68"/>
    </location>
</feature>
<evidence type="ECO:0000313" key="9">
    <source>
        <dbReference type="Proteomes" id="UP000051638"/>
    </source>
</evidence>
<dbReference type="PIRSF" id="PIRSF000097">
    <property type="entry name" value="AKR"/>
    <property type="match status" value="1"/>
</dbReference>
<evidence type="ECO:0000256" key="6">
    <source>
        <dbReference type="PIRSR" id="PIRSR000097-3"/>
    </source>
</evidence>
<name>A0A0R2D0U4_9LACO</name>